<dbReference type="PANTHER" id="PTHR21581:SF26">
    <property type="entry name" value="D-ALANYL-D-ALANINE ENDOPEPTIDASE"/>
    <property type="match status" value="1"/>
</dbReference>
<evidence type="ECO:0000313" key="12">
    <source>
        <dbReference type="EMBL" id="HBA09456.1"/>
    </source>
</evidence>
<dbReference type="GO" id="GO:0009002">
    <property type="term" value="F:serine-type D-Ala-D-Ala carboxypeptidase activity"/>
    <property type="evidence" value="ECO:0007669"/>
    <property type="project" value="InterPro"/>
</dbReference>
<proteinExistence type="inferred from homology"/>
<dbReference type="EMBL" id="DNAA01000187">
    <property type="protein sequence ID" value="HBA09456.1"/>
    <property type="molecule type" value="Genomic_DNA"/>
</dbReference>
<sequence>MKSTLRKFILVYISLALSLAPVAADAATDKKHRQASKQSKSSSKYKAVKYKSSSIRVKTRLPARKAIASVDHYDGTTPLKLASAKALVINQLTGEVLFAKNTNLPTPIASVTKLMTAMVMLDAHLPMDDLPYISDEDVDYLKHTTSRLSVGTMLTRGELLQLALMASENRAASALGRNYPGGPNAFVKAMNQKARLLGMNATRFVDATGLDSNNVSTAEDLVKMVDAAYHYPEIRQVSTLPSQEITLYGRQNPLNFVNTNALVRGGKWDIGLSKTGFINEAGRCLVMQAHISGQPVIIVLLDSVGKLTRIGDANRIRKWVENNEAGSLGTFVSG</sequence>
<gene>
    <name evidence="12" type="ORF">DCW48_07785</name>
</gene>
<dbReference type="InterPro" id="IPR012338">
    <property type="entry name" value="Beta-lactam/transpept-like"/>
</dbReference>
<dbReference type="PANTHER" id="PTHR21581">
    <property type="entry name" value="D-ALANYL-D-ALANINE CARBOXYPEPTIDASE"/>
    <property type="match status" value="1"/>
</dbReference>
<dbReference type="Proteomes" id="UP000264313">
    <property type="component" value="Unassembled WGS sequence"/>
</dbReference>
<evidence type="ECO:0000256" key="8">
    <source>
        <dbReference type="PIRSR" id="PIRSR618044-2"/>
    </source>
</evidence>
<protein>
    <submittedName>
        <fullName evidence="12">D-alanyl-D-alanine endopeptidase</fullName>
    </submittedName>
</protein>
<reference evidence="12 13" key="1">
    <citation type="journal article" date="2018" name="Nat. Biotechnol.">
        <title>A standardized bacterial taxonomy based on genome phylogeny substantially revises the tree of life.</title>
        <authorList>
            <person name="Parks D.H."/>
            <person name="Chuvochina M."/>
            <person name="Waite D.W."/>
            <person name="Rinke C."/>
            <person name="Skarshewski A."/>
            <person name="Chaumeil P.A."/>
            <person name="Hugenholtz P."/>
        </authorList>
    </citation>
    <scope>NUCLEOTIDE SEQUENCE [LARGE SCALE GENOMIC DNA]</scope>
    <source>
        <strain evidence="12">UBA9958</strain>
    </source>
</reference>
<dbReference type="SUPFAM" id="SSF56601">
    <property type="entry name" value="beta-lactamase/transpeptidase-like"/>
    <property type="match status" value="1"/>
</dbReference>
<evidence type="ECO:0000256" key="5">
    <source>
        <dbReference type="ARBA" id="ARBA00022984"/>
    </source>
</evidence>
<dbReference type="NCBIfam" id="NF008668">
    <property type="entry name" value="PRK11669.1"/>
    <property type="match status" value="1"/>
</dbReference>
<evidence type="ECO:0000256" key="3">
    <source>
        <dbReference type="ARBA" id="ARBA00022801"/>
    </source>
</evidence>
<evidence type="ECO:0000256" key="9">
    <source>
        <dbReference type="RuleBase" id="RU004016"/>
    </source>
</evidence>
<evidence type="ECO:0000256" key="10">
    <source>
        <dbReference type="SAM" id="SignalP"/>
    </source>
</evidence>
<feature type="active site" description="Acyl-ester intermediate" evidence="7">
    <location>
        <position position="110"/>
    </location>
</feature>
<dbReference type="InterPro" id="IPR001967">
    <property type="entry name" value="Peptidase_S11_N"/>
</dbReference>
<name>A0A351RBN5_9PROT</name>
<keyword evidence="2 10" id="KW-0732">Signal</keyword>
<feature type="active site" evidence="7">
    <location>
        <position position="167"/>
    </location>
</feature>
<feature type="domain" description="Peptidase S11 D-alanyl-D-alanine carboxypeptidase A N-terminal" evidence="11">
    <location>
        <begin position="78"/>
        <end position="303"/>
    </location>
</feature>
<evidence type="ECO:0000256" key="7">
    <source>
        <dbReference type="PIRSR" id="PIRSR618044-1"/>
    </source>
</evidence>
<evidence type="ECO:0000256" key="6">
    <source>
        <dbReference type="ARBA" id="ARBA00023316"/>
    </source>
</evidence>
<feature type="chain" id="PRO_5016601626" evidence="10">
    <location>
        <begin position="27"/>
        <end position="334"/>
    </location>
</feature>
<dbReference type="GO" id="GO:0008360">
    <property type="term" value="P:regulation of cell shape"/>
    <property type="evidence" value="ECO:0007669"/>
    <property type="project" value="UniProtKB-KW"/>
</dbReference>
<evidence type="ECO:0000256" key="1">
    <source>
        <dbReference type="ARBA" id="ARBA00007164"/>
    </source>
</evidence>
<comment type="similarity">
    <text evidence="1 9">Belongs to the peptidase S11 family.</text>
</comment>
<organism evidence="12 13">
    <name type="scientific">Methylotenera mobilis</name>
    <dbReference type="NCBI Taxonomy" id="359408"/>
    <lineage>
        <taxon>Bacteria</taxon>
        <taxon>Pseudomonadati</taxon>
        <taxon>Pseudomonadota</taxon>
        <taxon>Betaproteobacteria</taxon>
        <taxon>Nitrosomonadales</taxon>
        <taxon>Methylophilaceae</taxon>
        <taxon>Methylotenera</taxon>
    </lineage>
</organism>
<evidence type="ECO:0000313" key="13">
    <source>
        <dbReference type="Proteomes" id="UP000264313"/>
    </source>
</evidence>
<accession>A0A351RBN5</accession>
<evidence type="ECO:0000259" key="11">
    <source>
        <dbReference type="Pfam" id="PF00768"/>
    </source>
</evidence>
<dbReference type="GO" id="GO:0009252">
    <property type="term" value="P:peptidoglycan biosynthetic process"/>
    <property type="evidence" value="ECO:0007669"/>
    <property type="project" value="UniProtKB-KW"/>
</dbReference>
<keyword evidence="4" id="KW-0133">Cell shape</keyword>
<feature type="signal peptide" evidence="10">
    <location>
        <begin position="1"/>
        <end position="26"/>
    </location>
</feature>
<dbReference type="GO" id="GO:0006508">
    <property type="term" value="P:proteolysis"/>
    <property type="evidence" value="ECO:0007669"/>
    <property type="project" value="InterPro"/>
</dbReference>
<dbReference type="Gene3D" id="3.40.710.10">
    <property type="entry name" value="DD-peptidase/beta-lactamase superfamily"/>
    <property type="match status" value="1"/>
</dbReference>
<keyword evidence="3" id="KW-0378">Hydrolase</keyword>
<feature type="binding site" evidence="8">
    <location>
        <position position="274"/>
    </location>
    <ligand>
        <name>substrate</name>
    </ligand>
</feature>
<dbReference type="PRINTS" id="PR00725">
    <property type="entry name" value="DADACBPTASE1"/>
</dbReference>
<dbReference type="STRING" id="1132855.GCA_000384255_00363"/>
<dbReference type="InterPro" id="IPR018044">
    <property type="entry name" value="Peptidase_S11"/>
</dbReference>
<comment type="caution">
    <text evidence="12">The sequence shown here is derived from an EMBL/GenBank/DDBJ whole genome shotgun (WGS) entry which is preliminary data.</text>
</comment>
<keyword evidence="5" id="KW-0573">Peptidoglycan synthesis</keyword>
<dbReference type="Pfam" id="PF00768">
    <property type="entry name" value="Peptidase_S11"/>
    <property type="match status" value="1"/>
</dbReference>
<dbReference type="AlphaFoldDB" id="A0A351RBN5"/>
<feature type="active site" description="Proton acceptor" evidence="7">
    <location>
        <position position="113"/>
    </location>
</feature>
<keyword evidence="6" id="KW-0961">Cell wall biogenesis/degradation</keyword>
<dbReference type="GO" id="GO:0071555">
    <property type="term" value="P:cell wall organization"/>
    <property type="evidence" value="ECO:0007669"/>
    <property type="project" value="UniProtKB-KW"/>
</dbReference>
<evidence type="ECO:0000256" key="2">
    <source>
        <dbReference type="ARBA" id="ARBA00022729"/>
    </source>
</evidence>
<evidence type="ECO:0000256" key="4">
    <source>
        <dbReference type="ARBA" id="ARBA00022960"/>
    </source>
</evidence>